<feature type="signal peptide" evidence="1">
    <location>
        <begin position="1"/>
        <end position="25"/>
    </location>
</feature>
<reference evidence="2" key="1">
    <citation type="journal article" date="2008" name="Fish Shellfish Immunol.">
        <title>Anti-lipopolysaccharide factors from the black tiger shrimp, Penaeus monodon, are encoded by two genomic loci.</title>
        <authorList>
            <person name="Tharntada S."/>
            <person name="Somboonwiwat K."/>
            <person name="Rimphanitchayakit V."/>
            <person name="Tassanakajon A."/>
        </authorList>
    </citation>
    <scope>NUCLEOTIDE SEQUENCE</scope>
</reference>
<feature type="chain" id="PRO_5002678926" evidence="1">
    <location>
        <begin position="26"/>
        <end position="52"/>
    </location>
</feature>
<dbReference type="AlphaFoldDB" id="A5A3I9"/>
<gene>
    <name evidence="2" type="primary">ALFPm4</name>
</gene>
<name>A5A3I9_PENMO</name>
<organism evidence="2">
    <name type="scientific">Penaeus monodon</name>
    <name type="common">Giant tiger prawn</name>
    <dbReference type="NCBI Taxonomy" id="6687"/>
    <lineage>
        <taxon>Eukaryota</taxon>
        <taxon>Metazoa</taxon>
        <taxon>Ecdysozoa</taxon>
        <taxon>Arthropoda</taxon>
        <taxon>Crustacea</taxon>
        <taxon>Multicrustacea</taxon>
        <taxon>Malacostraca</taxon>
        <taxon>Eumalacostraca</taxon>
        <taxon>Eucarida</taxon>
        <taxon>Decapoda</taxon>
        <taxon>Dendrobranchiata</taxon>
        <taxon>Penaeoidea</taxon>
        <taxon>Penaeidae</taxon>
        <taxon>Penaeus</taxon>
    </lineage>
</organism>
<accession>A5A3I9</accession>
<evidence type="ECO:0000256" key="1">
    <source>
        <dbReference type="SAM" id="SignalP"/>
    </source>
</evidence>
<protein>
    <submittedName>
        <fullName evidence="2">Anti-lipopolysaccharide factor isoform 4</fullName>
    </submittedName>
</protein>
<evidence type="ECO:0000313" key="2">
    <source>
        <dbReference type="EMBL" id="ABP73293.1"/>
    </source>
</evidence>
<dbReference type="EMBL" id="EF523563">
    <property type="protein sequence ID" value="ABP73293.1"/>
    <property type="molecule type" value="Genomic_DNA"/>
</dbReference>
<keyword evidence="1" id="KW-0732">Signal</keyword>
<sequence length="52" mass="5406">MRVSVLVSLVLVVSLVALFAPQCQAQGWEAVAAAVASKIVGCGTYSIPFLKL</sequence>
<proteinExistence type="predicted"/>